<dbReference type="EMBL" id="JAUFRC010000001">
    <property type="protein sequence ID" value="MDN3711869.1"/>
    <property type="molecule type" value="Genomic_DNA"/>
</dbReference>
<keyword evidence="2" id="KW-1185">Reference proteome</keyword>
<evidence type="ECO:0000313" key="2">
    <source>
        <dbReference type="Proteomes" id="UP001243846"/>
    </source>
</evidence>
<evidence type="ECO:0000313" key="1">
    <source>
        <dbReference type="EMBL" id="MDN3711869.1"/>
    </source>
</evidence>
<reference evidence="2" key="1">
    <citation type="journal article" date="2019" name="Int. J. Syst. Evol. Microbiol.">
        <title>The Global Catalogue of Microorganisms (GCM) 10K type strain sequencing project: providing services to taxonomists for standard genome sequencing and annotation.</title>
        <authorList>
            <consortium name="The Broad Institute Genomics Platform"/>
            <consortium name="The Broad Institute Genome Sequencing Center for Infectious Disease"/>
            <person name="Wu L."/>
            <person name="Ma J."/>
        </authorList>
    </citation>
    <scope>NUCLEOTIDE SEQUENCE [LARGE SCALE GENOMIC DNA]</scope>
    <source>
        <strain evidence="2">CECT 8482</strain>
    </source>
</reference>
<gene>
    <name evidence="1" type="ORF">QWZ10_08575</name>
</gene>
<name>A0ABT8D5V3_9RHOB</name>
<sequence length="55" mass="6005">MTTADLNHHTRSIRGLVAYSGGRLAEEGLPPDMWRRAIFCSKPVIVPAPARSTLS</sequence>
<comment type="caution">
    <text evidence="1">The sequence shown here is derived from an EMBL/GenBank/DDBJ whole genome shotgun (WGS) entry which is preliminary data.</text>
</comment>
<proteinExistence type="predicted"/>
<organism evidence="1 2">
    <name type="scientific">Paracoccus cavernae</name>
    <dbReference type="NCBI Taxonomy" id="1571207"/>
    <lineage>
        <taxon>Bacteria</taxon>
        <taxon>Pseudomonadati</taxon>
        <taxon>Pseudomonadota</taxon>
        <taxon>Alphaproteobacteria</taxon>
        <taxon>Rhodobacterales</taxon>
        <taxon>Paracoccaceae</taxon>
        <taxon>Paracoccus</taxon>
    </lineage>
</organism>
<dbReference type="Proteomes" id="UP001243846">
    <property type="component" value="Unassembled WGS sequence"/>
</dbReference>
<accession>A0ABT8D5V3</accession>
<protein>
    <submittedName>
        <fullName evidence="1">Uncharacterized protein</fullName>
    </submittedName>
</protein>